<dbReference type="InterPro" id="IPR029045">
    <property type="entry name" value="ClpP/crotonase-like_dom_sf"/>
</dbReference>
<sequence>LIYQNDKYGKYAWSIISQIINYASSLIPEVTKEHNNIDEAMRLGFNWTKGPFEIFDDIGTTAFAEKDHNLKLSKFIKKVYLENKNKNQLDSLWYGSKQLYLESNIMSFRKYSDFLKKDSNNSASVLTHAGAYDLKYKIVEFTTKANTLDSDSMQSLLSATDSAVIITNDAMQFSAGVNLNYVMEYAKDGKWREIEKFIFDFQQTCKRLKYSEFPVISAPSGLAIGGGFEVVCQSDYVVSHTNVVLGLVETSVGLIPAG</sequence>
<feature type="non-terminal residue" evidence="2">
    <location>
        <position position="1"/>
    </location>
</feature>
<dbReference type="PANTHER" id="PTHR11941:SF54">
    <property type="entry name" value="ENOYL-COA HYDRATASE, MITOCHONDRIAL"/>
    <property type="match status" value="1"/>
</dbReference>
<evidence type="ECO:0000259" key="1">
    <source>
        <dbReference type="Pfam" id="PF00725"/>
    </source>
</evidence>
<dbReference type="PANTHER" id="PTHR11941">
    <property type="entry name" value="ENOYL-COA HYDRATASE-RELATED"/>
    <property type="match status" value="1"/>
</dbReference>
<proteinExistence type="predicted"/>
<accession>A0A382ZBI1</accession>
<gene>
    <name evidence="2" type="ORF">METZ01_LOCUS445730</name>
</gene>
<dbReference type="Pfam" id="PF00378">
    <property type="entry name" value="ECH_1"/>
    <property type="match status" value="1"/>
</dbReference>
<dbReference type="Pfam" id="PF00725">
    <property type="entry name" value="3HCDH"/>
    <property type="match status" value="1"/>
</dbReference>
<feature type="domain" description="3-hydroxyacyl-CoA dehydrogenase C-terminal" evidence="1">
    <location>
        <begin position="15"/>
        <end position="62"/>
    </location>
</feature>
<dbReference type="CDD" id="cd06558">
    <property type="entry name" value="crotonase-like"/>
    <property type="match status" value="1"/>
</dbReference>
<reference evidence="2" key="1">
    <citation type="submission" date="2018-05" db="EMBL/GenBank/DDBJ databases">
        <authorList>
            <person name="Lanie J.A."/>
            <person name="Ng W.-L."/>
            <person name="Kazmierczak K.M."/>
            <person name="Andrzejewski T.M."/>
            <person name="Davidsen T.M."/>
            <person name="Wayne K.J."/>
            <person name="Tettelin H."/>
            <person name="Glass J.I."/>
            <person name="Rusch D."/>
            <person name="Podicherti R."/>
            <person name="Tsui H.-C.T."/>
            <person name="Winkler M.E."/>
        </authorList>
    </citation>
    <scope>NUCLEOTIDE SEQUENCE</scope>
</reference>
<name>A0A382ZBI1_9ZZZZ</name>
<protein>
    <recommendedName>
        <fullName evidence="1">3-hydroxyacyl-CoA dehydrogenase C-terminal domain-containing protein</fullName>
    </recommendedName>
</protein>
<dbReference type="GO" id="GO:0016616">
    <property type="term" value="F:oxidoreductase activity, acting on the CH-OH group of donors, NAD or NADP as acceptor"/>
    <property type="evidence" value="ECO:0007669"/>
    <property type="project" value="InterPro"/>
</dbReference>
<dbReference type="SUPFAM" id="SSF52096">
    <property type="entry name" value="ClpP/crotonase"/>
    <property type="match status" value="1"/>
</dbReference>
<dbReference type="InterPro" id="IPR001753">
    <property type="entry name" value="Enoyl-CoA_hydra/iso"/>
</dbReference>
<organism evidence="2">
    <name type="scientific">marine metagenome</name>
    <dbReference type="NCBI Taxonomy" id="408172"/>
    <lineage>
        <taxon>unclassified sequences</taxon>
        <taxon>metagenomes</taxon>
        <taxon>ecological metagenomes</taxon>
    </lineage>
</organism>
<dbReference type="Gene3D" id="1.10.1040.50">
    <property type="match status" value="1"/>
</dbReference>
<dbReference type="AlphaFoldDB" id="A0A382ZBI1"/>
<dbReference type="InterPro" id="IPR008927">
    <property type="entry name" value="6-PGluconate_DH-like_C_sf"/>
</dbReference>
<dbReference type="SUPFAM" id="SSF48179">
    <property type="entry name" value="6-phosphogluconate dehydrogenase C-terminal domain-like"/>
    <property type="match status" value="1"/>
</dbReference>
<dbReference type="Gene3D" id="3.90.226.10">
    <property type="entry name" value="2-enoyl-CoA Hydratase, Chain A, domain 1"/>
    <property type="match status" value="1"/>
</dbReference>
<dbReference type="EMBL" id="UINC01182582">
    <property type="protein sequence ID" value="SVD92876.1"/>
    <property type="molecule type" value="Genomic_DNA"/>
</dbReference>
<dbReference type="InterPro" id="IPR006108">
    <property type="entry name" value="3HC_DH_C"/>
</dbReference>
<dbReference type="GO" id="GO:0006635">
    <property type="term" value="P:fatty acid beta-oxidation"/>
    <property type="evidence" value="ECO:0007669"/>
    <property type="project" value="TreeGrafter"/>
</dbReference>
<feature type="non-terminal residue" evidence="2">
    <location>
        <position position="258"/>
    </location>
</feature>
<evidence type="ECO:0000313" key="2">
    <source>
        <dbReference type="EMBL" id="SVD92876.1"/>
    </source>
</evidence>